<dbReference type="Pfam" id="PF00149">
    <property type="entry name" value="Metallophos"/>
    <property type="match status" value="1"/>
</dbReference>
<accession>A0A9D2BKS9</accession>
<gene>
    <name evidence="2" type="ORF">H9980_00100</name>
</gene>
<dbReference type="AlphaFoldDB" id="A0A9D2BKS9"/>
<protein>
    <submittedName>
        <fullName evidence="2">Metallophosphoesterase</fullName>
    </submittedName>
</protein>
<evidence type="ECO:0000313" key="2">
    <source>
        <dbReference type="EMBL" id="HIX80365.1"/>
    </source>
</evidence>
<dbReference type="Proteomes" id="UP000886724">
    <property type="component" value="Unassembled WGS sequence"/>
</dbReference>
<feature type="domain" description="Calcineurin-like phosphoesterase" evidence="1">
    <location>
        <begin position="7"/>
        <end position="221"/>
    </location>
</feature>
<comment type="caution">
    <text evidence="2">The sequence shown here is derived from an EMBL/GenBank/DDBJ whole genome shotgun (WGS) entry which is preliminary data.</text>
</comment>
<dbReference type="Gene3D" id="3.60.21.10">
    <property type="match status" value="1"/>
</dbReference>
<organism evidence="2 3">
    <name type="scientific">Candidatus Erysipelatoclostridium merdavium</name>
    <dbReference type="NCBI Taxonomy" id="2838566"/>
    <lineage>
        <taxon>Bacteria</taxon>
        <taxon>Bacillati</taxon>
        <taxon>Bacillota</taxon>
        <taxon>Erysipelotrichia</taxon>
        <taxon>Erysipelotrichales</taxon>
        <taxon>Erysipelotrichales incertae sedis</taxon>
    </lineage>
</organism>
<dbReference type="SUPFAM" id="SSF56300">
    <property type="entry name" value="Metallo-dependent phosphatases"/>
    <property type="match status" value="1"/>
</dbReference>
<sequence length="331" mass="38961">MTTKKSRVFITGDIHSPIDIDKLNSKCFDEGNNLTKNDILIICGDAGFVWNGGNRDKKWIEWISRRPWTTVYVDGNHENHNLLKTYPVVDFFGAKAHKISDSLFHIKRGEIMTINDETYFCFGGAFSHDIEYRIENISWWQDELPVQEEIDNAIANLKKYHNQINYIITHDVPSSINMHLGYNIPIMDYYTHGKYIHLCNFLQNILESVNFDAWFAGHYHINELIGGVQILYQDIIEIKRTKDSYRCYEKVKNKINEINSKKYTKEELEELFKEEKLYISYQKIDTIDNFGYGENAIEAEKFFDVETTEDELDAVMALYNSYLVKKYTRED</sequence>
<name>A0A9D2BKS9_9FIRM</name>
<evidence type="ECO:0000313" key="3">
    <source>
        <dbReference type="Proteomes" id="UP000886724"/>
    </source>
</evidence>
<dbReference type="GO" id="GO:0016787">
    <property type="term" value="F:hydrolase activity"/>
    <property type="evidence" value="ECO:0007669"/>
    <property type="project" value="InterPro"/>
</dbReference>
<dbReference type="EMBL" id="DXET01000004">
    <property type="protein sequence ID" value="HIX80365.1"/>
    <property type="molecule type" value="Genomic_DNA"/>
</dbReference>
<reference evidence="2" key="2">
    <citation type="submission" date="2021-04" db="EMBL/GenBank/DDBJ databases">
        <authorList>
            <person name="Gilroy R."/>
        </authorList>
    </citation>
    <scope>NUCLEOTIDE SEQUENCE</scope>
    <source>
        <strain evidence="2">ChiGjej1B1-14440</strain>
    </source>
</reference>
<reference evidence="2" key="1">
    <citation type="journal article" date="2021" name="PeerJ">
        <title>Extensive microbial diversity within the chicken gut microbiome revealed by metagenomics and culture.</title>
        <authorList>
            <person name="Gilroy R."/>
            <person name="Ravi A."/>
            <person name="Getino M."/>
            <person name="Pursley I."/>
            <person name="Horton D.L."/>
            <person name="Alikhan N.F."/>
            <person name="Baker D."/>
            <person name="Gharbi K."/>
            <person name="Hall N."/>
            <person name="Watson M."/>
            <person name="Adriaenssens E.M."/>
            <person name="Foster-Nyarko E."/>
            <person name="Jarju S."/>
            <person name="Secka A."/>
            <person name="Antonio M."/>
            <person name="Oren A."/>
            <person name="Chaudhuri R.R."/>
            <person name="La Ragione R."/>
            <person name="Hildebrand F."/>
            <person name="Pallen M.J."/>
        </authorList>
    </citation>
    <scope>NUCLEOTIDE SEQUENCE</scope>
    <source>
        <strain evidence="2">ChiGjej1B1-14440</strain>
    </source>
</reference>
<evidence type="ECO:0000259" key="1">
    <source>
        <dbReference type="Pfam" id="PF00149"/>
    </source>
</evidence>
<dbReference type="InterPro" id="IPR029052">
    <property type="entry name" value="Metallo-depent_PP-like"/>
</dbReference>
<dbReference type="InterPro" id="IPR004843">
    <property type="entry name" value="Calcineurin-like_PHP"/>
</dbReference>
<proteinExistence type="predicted"/>